<dbReference type="EC" id="2.5.1.54" evidence="8"/>
<evidence type="ECO:0000256" key="2">
    <source>
        <dbReference type="ARBA" id="ARBA00004688"/>
    </source>
</evidence>
<name>A0ABN8DXV8_9VIBR</name>
<protein>
    <recommendedName>
        <fullName evidence="8">Phospho-2-dehydro-3-deoxyheptonate aldolase</fullName>
        <ecNumber evidence="8">2.5.1.54</ecNumber>
    </recommendedName>
</protein>
<gene>
    <name evidence="10" type="primary">aroG</name>
    <name evidence="10" type="ORF">VST7929_02783</name>
</gene>
<evidence type="ECO:0000256" key="4">
    <source>
        <dbReference type="ARBA" id="ARBA00022605"/>
    </source>
</evidence>
<evidence type="ECO:0000256" key="3">
    <source>
        <dbReference type="ARBA" id="ARBA00007985"/>
    </source>
</evidence>
<dbReference type="NCBIfam" id="NF006723">
    <property type="entry name" value="PRK09261.1-1"/>
    <property type="match status" value="1"/>
</dbReference>
<dbReference type="RefSeq" id="WP_237467982.1">
    <property type="nucleotide sequence ID" value="NZ_CAKLDI010000002.1"/>
</dbReference>
<dbReference type="SUPFAM" id="SSF51569">
    <property type="entry name" value="Aldolase"/>
    <property type="match status" value="1"/>
</dbReference>
<dbReference type="Gene3D" id="3.20.20.70">
    <property type="entry name" value="Aldolase class I"/>
    <property type="match status" value="1"/>
</dbReference>
<reference evidence="10" key="1">
    <citation type="submission" date="2021-11" db="EMBL/GenBank/DDBJ databases">
        <authorList>
            <person name="Rodrigo-Torres L."/>
            <person name="Arahal R. D."/>
            <person name="Lucena T."/>
        </authorList>
    </citation>
    <scope>NUCLEOTIDE SEQUENCE</scope>
    <source>
        <strain evidence="10">CECT 7929</strain>
    </source>
</reference>
<dbReference type="EMBL" id="CAKLDI010000002">
    <property type="protein sequence ID" value="CAH0535122.1"/>
    <property type="molecule type" value="Genomic_DNA"/>
</dbReference>
<comment type="catalytic activity">
    <reaction evidence="7 8">
        <text>D-erythrose 4-phosphate + phosphoenolpyruvate + H2O = 7-phospho-2-dehydro-3-deoxy-D-arabino-heptonate + phosphate</text>
        <dbReference type="Rhea" id="RHEA:14717"/>
        <dbReference type="ChEBI" id="CHEBI:15377"/>
        <dbReference type="ChEBI" id="CHEBI:16897"/>
        <dbReference type="ChEBI" id="CHEBI:43474"/>
        <dbReference type="ChEBI" id="CHEBI:58394"/>
        <dbReference type="ChEBI" id="CHEBI:58702"/>
        <dbReference type="EC" id="2.5.1.54"/>
    </reaction>
</comment>
<comment type="caution">
    <text evidence="10">The sequence shown here is derived from an EMBL/GenBank/DDBJ whole genome shotgun (WGS) entry which is preliminary data.</text>
</comment>
<dbReference type="NCBIfam" id="NF009395">
    <property type="entry name" value="PRK12755.1"/>
    <property type="match status" value="1"/>
</dbReference>
<comment type="function">
    <text evidence="1 8">Stereospecific condensation of phosphoenolpyruvate (PEP) and D-erythrose-4-phosphate (E4P) giving rise to 3-deoxy-D-arabino-heptulosonate-7-phosphate (DAHP).</text>
</comment>
<organism evidence="10 11">
    <name type="scientific">Vibrio stylophorae</name>
    <dbReference type="NCBI Taxonomy" id="659351"/>
    <lineage>
        <taxon>Bacteria</taxon>
        <taxon>Pseudomonadati</taxon>
        <taxon>Pseudomonadota</taxon>
        <taxon>Gammaproteobacteria</taxon>
        <taxon>Vibrionales</taxon>
        <taxon>Vibrionaceae</taxon>
        <taxon>Vibrio</taxon>
    </lineage>
</organism>
<dbReference type="PANTHER" id="PTHR21225">
    <property type="entry name" value="PHOSPHO-2-DEHYDRO-3-DEOXYHEPTONATE ALDOLASE DAHP SYNTHETASE"/>
    <property type="match status" value="1"/>
</dbReference>
<dbReference type="GO" id="GO:0003849">
    <property type="term" value="F:3-deoxy-7-phosphoheptulonate synthase activity"/>
    <property type="evidence" value="ECO:0007669"/>
    <property type="project" value="UniProtKB-EC"/>
</dbReference>
<keyword evidence="4 8" id="KW-0028">Amino-acid biosynthesis</keyword>
<proteinExistence type="inferred from homology"/>
<evidence type="ECO:0000256" key="5">
    <source>
        <dbReference type="ARBA" id="ARBA00022679"/>
    </source>
</evidence>
<dbReference type="PANTHER" id="PTHR21225:SF12">
    <property type="entry name" value="PHOSPHO-2-DEHYDRO-3-DEOXYHEPTONATE ALDOLASE, TYROSINE-INHIBITED"/>
    <property type="match status" value="1"/>
</dbReference>
<comment type="similarity">
    <text evidence="3 8">Belongs to the class-I DAHP synthase family.</text>
</comment>
<evidence type="ECO:0000256" key="8">
    <source>
        <dbReference type="PIRNR" id="PIRNR001361"/>
    </source>
</evidence>
<keyword evidence="5 8" id="KW-0808">Transferase</keyword>
<dbReference type="Proteomes" id="UP000838672">
    <property type="component" value="Unassembled WGS sequence"/>
</dbReference>
<dbReference type="PIRSF" id="PIRSF001361">
    <property type="entry name" value="DAHP_synthase"/>
    <property type="match status" value="1"/>
</dbReference>
<sequence length="351" mass="38311">MQYPIDDVRISAVKQLLPPVAILERFPATQKASQTVFQSRQAIHQMLNDQDDRLLVVIGPCSIHDPVAALEYAERLMALREALKDDLEIVMRVYFEKPRTTVGWKGLINDPYLNNSYQLNEGLRIGRKLLSDVNNLGLPAASEFLDMITPQYMGDLISWGAIGARTTESQVHRELSSGLSCPVGFKNGTDGNIQIATDAIRSASSPHCFLSVTKYGHSAIVNTAGNDDCHVILRGGNSAPNYSAADVNAVTSKLAAAGLREKVMIDFSHANSEKQFKRQNAVAEDVAGQIAAGNKAIFGVMVESHLVEGRQDLVEGQELTYGQSITDACIGWDDTEAMLRLLAKAVQTRRG</sequence>
<keyword evidence="11" id="KW-1185">Reference proteome</keyword>
<evidence type="ECO:0000259" key="9">
    <source>
        <dbReference type="Pfam" id="PF00793"/>
    </source>
</evidence>
<evidence type="ECO:0000256" key="6">
    <source>
        <dbReference type="ARBA" id="ARBA00023141"/>
    </source>
</evidence>
<dbReference type="NCBIfam" id="NF009396">
    <property type="entry name" value="PRK12756.1"/>
    <property type="match status" value="1"/>
</dbReference>
<feature type="domain" description="DAHP synthetase I/KDSA" evidence="9">
    <location>
        <begin position="45"/>
        <end position="339"/>
    </location>
</feature>
<dbReference type="Pfam" id="PF00793">
    <property type="entry name" value="DAHP_synth_1"/>
    <property type="match status" value="1"/>
</dbReference>
<evidence type="ECO:0000313" key="10">
    <source>
        <dbReference type="EMBL" id="CAH0535122.1"/>
    </source>
</evidence>
<evidence type="ECO:0000256" key="1">
    <source>
        <dbReference type="ARBA" id="ARBA00003726"/>
    </source>
</evidence>
<evidence type="ECO:0000313" key="11">
    <source>
        <dbReference type="Proteomes" id="UP000838672"/>
    </source>
</evidence>
<accession>A0ABN8DXV8</accession>
<dbReference type="InterPro" id="IPR006219">
    <property type="entry name" value="DAHP_synth_1"/>
</dbReference>
<evidence type="ECO:0000256" key="7">
    <source>
        <dbReference type="ARBA" id="ARBA00047508"/>
    </source>
</evidence>
<comment type="pathway">
    <text evidence="2 8">Metabolic intermediate biosynthesis; chorismate biosynthesis; chorismate from D-erythrose 4-phosphate and phosphoenolpyruvate: step 1/7.</text>
</comment>
<dbReference type="NCBIfam" id="TIGR00034">
    <property type="entry name" value="aroFGH"/>
    <property type="match status" value="1"/>
</dbReference>
<keyword evidence="6 8" id="KW-0057">Aromatic amino acid biosynthesis</keyword>
<dbReference type="InterPro" id="IPR013785">
    <property type="entry name" value="Aldolase_TIM"/>
</dbReference>
<dbReference type="InterPro" id="IPR006218">
    <property type="entry name" value="DAHP1/KDSA"/>
</dbReference>